<dbReference type="AlphaFoldDB" id="A0A174QY23"/>
<dbReference type="PROSITE" id="PS50943">
    <property type="entry name" value="HTH_CROC1"/>
    <property type="match status" value="1"/>
</dbReference>
<evidence type="ECO:0000259" key="1">
    <source>
        <dbReference type="PROSITE" id="PS50943"/>
    </source>
</evidence>
<dbReference type="RefSeq" id="WP_055206700.1">
    <property type="nucleotide sequence ID" value="NZ_CZBO01000001.1"/>
</dbReference>
<dbReference type="GO" id="GO:0003677">
    <property type="term" value="F:DNA binding"/>
    <property type="evidence" value="ECO:0007669"/>
    <property type="project" value="InterPro"/>
</dbReference>
<dbReference type="EMBL" id="CZBO01000001">
    <property type="protein sequence ID" value="CUP75069.1"/>
    <property type="molecule type" value="Genomic_DNA"/>
</dbReference>
<dbReference type="Gene3D" id="1.10.260.40">
    <property type="entry name" value="lambda repressor-like DNA-binding domains"/>
    <property type="match status" value="1"/>
</dbReference>
<proteinExistence type="predicted"/>
<dbReference type="InterPro" id="IPR010982">
    <property type="entry name" value="Lambda_DNA-bd_dom_sf"/>
</dbReference>
<dbReference type="SUPFAM" id="SSF47413">
    <property type="entry name" value="lambda repressor-like DNA-binding domains"/>
    <property type="match status" value="1"/>
</dbReference>
<evidence type="ECO:0000313" key="3">
    <source>
        <dbReference type="Proteomes" id="UP000095563"/>
    </source>
</evidence>
<dbReference type="SMART" id="SM00530">
    <property type="entry name" value="HTH_XRE"/>
    <property type="match status" value="1"/>
</dbReference>
<dbReference type="CDD" id="cd00093">
    <property type="entry name" value="HTH_XRE"/>
    <property type="match status" value="1"/>
</dbReference>
<accession>A0A174QY23</accession>
<dbReference type="Pfam" id="PF13443">
    <property type="entry name" value="HTH_26"/>
    <property type="match status" value="1"/>
</dbReference>
<protein>
    <submittedName>
        <fullName evidence="2">Transcriptional regulator</fullName>
    </submittedName>
</protein>
<feature type="domain" description="HTH cro/C1-type" evidence="1">
    <location>
        <begin position="6"/>
        <end position="61"/>
    </location>
</feature>
<dbReference type="Proteomes" id="UP000095563">
    <property type="component" value="Unassembled WGS sequence"/>
</dbReference>
<organism evidence="2 3">
    <name type="scientific">Clostridium baratii</name>
    <dbReference type="NCBI Taxonomy" id="1561"/>
    <lineage>
        <taxon>Bacteria</taxon>
        <taxon>Bacillati</taxon>
        <taxon>Bacillota</taxon>
        <taxon>Clostridia</taxon>
        <taxon>Eubacteriales</taxon>
        <taxon>Clostridiaceae</taxon>
        <taxon>Clostridium</taxon>
    </lineage>
</organism>
<name>A0A174QY23_9CLOT</name>
<reference evidence="2 3" key="1">
    <citation type="submission" date="2015-09" db="EMBL/GenBank/DDBJ databases">
        <authorList>
            <consortium name="Pathogen Informatics"/>
        </authorList>
    </citation>
    <scope>NUCLEOTIDE SEQUENCE [LARGE SCALE GENOMIC DNA]</scope>
    <source>
        <strain evidence="2 3">2789STDY5834956</strain>
    </source>
</reference>
<dbReference type="InterPro" id="IPR001387">
    <property type="entry name" value="Cro/C1-type_HTH"/>
</dbReference>
<gene>
    <name evidence="2" type="ORF">ERS852568_00657</name>
</gene>
<sequence length="71" mass="8485">MINCKLKELMNKKNINQKELSMLTGIRPNTISGYYNNTFKLVDRNHIDKFCEVFDCNTCDLFEYVKEEEKK</sequence>
<evidence type="ECO:0000313" key="2">
    <source>
        <dbReference type="EMBL" id="CUP75069.1"/>
    </source>
</evidence>